<evidence type="ECO:0000313" key="1">
    <source>
        <dbReference type="EMBL" id="SDI27799.1"/>
    </source>
</evidence>
<accession>A0A1G8J957</accession>
<name>A0A1G8J957_9GAMM</name>
<keyword evidence="1" id="KW-0282">Flagellum</keyword>
<evidence type="ECO:0000313" key="2">
    <source>
        <dbReference type="Proteomes" id="UP000198606"/>
    </source>
</evidence>
<gene>
    <name evidence="1" type="ORF">SAMN05216588_11446</name>
</gene>
<dbReference type="AlphaFoldDB" id="A0A1G8J957"/>
<proteinExistence type="predicted"/>
<dbReference type="PANTHER" id="PTHR37166:SF1">
    <property type="entry name" value="PROTEIN FLAG"/>
    <property type="match status" value="1"/>
</dbReference>
<dbReference type="PANTHER" id="PTHR37166">
    <property type="entry name" value="PROTEIN FLAG"/>
    <property type="match status" value="1"/>
</dbReference>
<dbReference type="EMBL" id="FNDG01000014">
    <property type="protein sequence ID" value="SDI27799.1"/>
    <property type="molecule type" value="Genomic_DNA"/>
</dbReference>
<sequence>MSQTGMGEAIAKMQDYAQSVRRNLDFQLDDSTGRVVVQVINSDSGEVIRQIPSEEVLELASRLEDARSLLLQEKA</sequence>
<dbReference type="Pfam" id="PF03646">
    <property type="entry name" value="FlaG"/>
    <property type="match status" value="1"/>
</dbReference>
<dbReference type="Proteomes" id="UP000198606">
    <property type="component" value="Unassembled WGS sequence"/>
</dbReference>
<dbReference type="InterPro" id="IPR005186">
    <property type="entry name" value="FlaG"/>
</dbReference>
<dbReference type="SUPFAM" id="SSF160214">
    <property type="entry name" value="FlaG-like"/>
    <property type="match status" value="1"/>
</dbReference>
<dbReference type="InterPro" id="IPR035924">
    <property type="entry name" value="FlaG-like_sf"/>
</dbReference>
<dbReference type="Gene3D" id="3.30.160.170">
    <property type="entry name" value="FlaG-like"/>
    <property type="match status" value="1"/>
</dbReference>
<protein>
    <submittedName>
        <fullName evidence="1">Flagellar protein FlaG</fullName>
    </submittedName>
</protein>
<keyword evidence="1" id="KW-0966">Cell projection</keyword>
<organism evidence="1 2">
    <name type="scientific">Phytopseudomonas flavescens</name>
    <dbReference type="NCBI Taxonomy" id="29435"/>
    <lineage>
        <taxon>Bacteria</taxon>
        <taxon>Pseudomonadati</taxon>
        <taxon>Pseudomonadota</taxon>
        <taxon>Gammaproteobacteria</taxon>
        <taxon>Pseudomonadales</taxon>
        <taxon>Pseudomonadaceae</taxon>
        <taxon>Phytopseudomonas</taxon>
    </lineage>
</organism>
<dbReference type="STRING" id="29435.SAMN05216588_11446"/>
<keyword evidence="1" id="KW-0969">Cilium</keyword>
<reference evidence="1 2" key="1">
    <citation type="submission" date="2016-10" db="EMBL/GenBank/DDBJ databases">
        <authorList>
            <person name="de Groot N.N."/>
        </authorList>
    </citation>
    <scope>NUCLEOTIDE SEQUENCE [LARGE SCALE GENOMIC DNA]</scope>
    <source>
        <strain evidence="1 2">LMG 18387</strain>
    </source>
</reference>